<dbReference type="AlphaFoldDB" id="A0A1T4M9M1"/>
<sequence length="289" mass="33693">MQLKERYHPYPVLAPYTDDYLNSEFRIESLEDKTMGKEYLFEIELNIKNPGLENLIKENKAEYVIHVECSKTSFREVFTSDFSKIEISIDSFSLDGKVEFSPFIIAKENILNYKDGSFDPIFDGFSFNINKGQYLAIGNRAIISIIKDKDDLKQLSSIIRIAQVADLEKETKVNLEGDRIQIMVSNESYEMYTYASRNHNRLRILHSMIVLPALIYVLYELKEDSGNDFEQYSDRRWFQALEVRMKELGINLDSNLFSAKSPYELAQILLDYPTKDALDKIYEADQEEN</sequence>
<gene>
    <name evidence="1" type="ORF">SAMN02746011_01351</name>
</gene>
<dbReference type="EMBL" id="FUWO01000011">
    <property type="protein sequence ID" value="SJZ63488.1"/>
    <property type="molecule type" value="Genomic_DNA"/>
</dbReference>
<evidence type="ECO:0000313" key="1">
    <source>
        <dbReference type="EMBL" id="SJZ63488.1"/>
    </source>
</evidence>
<dbReference type="RefSeq" id="WP_078756093.1">
    <property type="nucleotide sequence ID" value="NZ_FUWO01000011.1"/>
</dbReference>
<dbReference type="STRING" id="1121925.SAMN02746011_01351"/>
<protein>
    <submittedName>
        <fullName evidence="1">Uncharacterized protein</fullName>
    </submittedName>
</protein>
<reference evidence="2" key="1">
    <citation type="submission" date="2017-02" db="EMBL/GenBank/DDBJ databases">
        <authorList>
            <person name="Varghese N."/>
            <person name="Submissions S."/>
        </authorList>
    </citation>
    <scope>NUCLEOTIDE SEQUENCE [LARGE SCALE GENOMIC DNA]</scope>
    <source>
        <strain evidence="2">DSM 15739</strain>
    </source>
</reference>
<dbReference type="OrthoDB" id="2339732at2"/>
<dbReference type="Proteomes" id="UP000189941">
    <property type="component" value="Unassembled WGS sequence"/>
</dbReference>
<keyword evidence="2" id="KW-1185">Reference proteome</keyword>
<evidence type="ECO:0000313" key="2">
    <source>
        <dbReference type="Proteomes" id="UP000189941"/>
    </source>
</evidence>
<proteinExistence type="predicted"/>
<name>A0A1T4M9M1_9LACT</name>
<organism evidence="1 2">
    <name type="scientific">Globicatella sulfidifaciens DSM 15739</name>
    <dbReference type="NCBI Taxonomy" id="1121925"/>
    <lineage>
        <taxon>Bacteria</taxon>
        <taxon>Bacillati</taxon>
        <taxon>Bacillota</taxon>
        <taxon>Bacilli</taxon>
        <taxon>Lactobacillales</taxon>
        <taxon>Aerococcaceae</taxon>
        <taxon>Globicatella</taxon>
    </lineage>
</organism>
<accession>A0A1T4M9M1</accession>